<accession>A0A0F5PPJ5</accession>
<keyword evidence="2 3" id="KW-0560">Oxidoreductase</keyword>
<evidence type="ECO:0000256" key="3">
    <source>
        <dbReference type="RuleBase" id="RU004417"/>
    </source>
</evidence>
<dbReference type="PANTHER" id="PTHR11606:SF13">
    <property type="entry name" value="GLUTAMATE DEHYDROGENASE 1, MITOCHONDRIAL"/>
    <property type="match status" value="1"/>
</dbReference>
<protein>
    <submittedName>
        <fullName evidence="6">Glutamate dehydrogenase/leucine dehydrogenase</fullName>
    </submittedName>
</protein>
<reference evidence="6 7" key="2">
    <citation type="journal article" date="2015" name="BMC Genomics">
        <title>Analysis of three genomes within the thermophilic bacterial species Caldanaerobacter subterraneus with a focus on carbon monoxide dehydrogenase evolution and hydrolase diversity.</title>
        <authorList>
            <person name="Sant'Anna F.H."/>
            <person name="Lebedinsky A.V."/>
            <person name="Sokolova T.G."/>
            <person name="Robb F.T."/>
            <person name="Gonzalez J.M."/>
        </authorList>
    </citation>
    <scope>NUCLEOTIDE SEQUENCE [LARGE SCALE GENOMIC DNA]</scope>
    <source>
        <strain evidence="6 7">DSM 12653</strain>
    </source>
</reference>
<sequence length="253" mass="27169">MQEKTLNPFEIAKSQLKMACDRLGVDPVVYEILSRPYKVVEVSIPVKMDDGSVRVFTGYRAQHNNAIGPTKGGIRFHPNVTADEVKALATWMTFKCSVVGIPYGGAKGGIAVNPKELSKDELERLSRGFIDAIYEEIGPNKDIPAPDVNTNSQIMAWMLDEYNKISRKDSPGVITGKPLSVGGSKGRVAATGLGVAVTVRELAKKIGMELEGAKVAVQGFGNVGSYTALILKEYGARVVAVSNSRICITAIKA</sequence>
<evidence type="ECO:0000313" key="6">
    <source>
        <dbReference type="EMBL" id="KKC30331.1"/>
    </source>
</evidence>
<name>A0A0F5PPJ5_9THEO</name>
<dbReference type="PRINTS" id="PR00082">
    <property type="entry name" value="GLFDHDRGNASE"/>
</dbReference>
<evidence type="ECO:0000259" key="5">
    <source>
        <dbReference type="Pfam" id="PF02812"/>
    </source>
</evidence>
<feature type="domain" description="Glutamate/phenylalanine/leucine/valine/L-tryptophan dehydrogenase C-terminal" evidence="4">
    <location>
        <begin position="182"/>
        <end position="248"/>
    </location>
</feature>
<evidence type="ECO:0000256" key="1">
    <source>
        <dbReference type="ARBA" id="ARBA00006382"/>
    </source>
</evidence>
<dbReference type="InterPro" id="IPR046346">
    <property type="entry name" value="Aminoacid_DH-like_N_sf"/>
</dbReference>
<dbReference type="Proteomes" id="UP000010146">
    <property type="component" value="Unassembled WGS sequence"/>
</dbReference>
<evidence type="ECO:0000256" key="2">
    <source>
        <dbReference type="ARBA" id="ARBA00023002"/>
    </source>
</evidence>
<dbReference type="PANTHER" id="PTHR11606">
    <property type="entry name" value="GLUTAMATE DEHYDROGENASE"/>
    <property type="match status" value="1"/>
</dbReference>
<dbReference type="InterPro" id="IPR006096">
    <property type="entry name" value="Glu/Leu/Phe/Val/Trp_DH_C"/>
</dbReference>
<comment type="caution">
    <text evidence="6">The sequence shown here is derived from an EMBL/GenBank/DDBJ whole genome shotgun (WGS) entry which is preliminary data.</text>
</comment>
<dbReference type="SUPFAM" id="SSF53223">
    <property type="entry name" value="Aminoacid dehydrogenase-like, N-terminal domain"/>
    <property type="match status" value="1"/>
</dbReference>
<feature type="domain" description="Glutamate/phenylalanine/leucine/valine/L-tryptophan dehydrogenase dimerisation" evidence="5">
    <location>
        <begin position="36"/>
        <end position="164"/>
    </location>
</feature>
<dbReference type="SUPFAM" id="SSF51735">
    <property type="entry name" value="NAD(P)-binding Rossmann-fold domains"/>
    <property type="match status" value="1"/>
</dbReference>
<dbReference type="Pfam" id="PF00208">
    <property type="entry name" value="ELFV_dehydrog"/>
    <property type="match status" value="1"/>
</dbReference>
<reference evidence="6 7" key="1">
    <citation type="submission" date="2008-07" db="EMBL/GenBank/DDBJ databases">
        <authorList>
            <person name="Gonzalez J."/>
            <person name="Sokolova T."/>
            <person name="Ferriera S."/>
            <person name="Johnson J."/>
            <person name="Kravitz S."/>
            <person name="Beeson K."/>
            <person name="Sutton G."/>
            <person name="Rogers Y.-H."/>
            <person name="Friedman R."/>
            <person name="Frazier M."/>
            <person name="Venter J.C."/>
        </authorList>
    </citation>
    <scope>NUCLEOTIDE SEQUENCE [LARGE SCALE GENOMIC DNA]</scope>
    <source>
        <strain evidence="6 7">DSM 12653</strain>
    </source>
</reference>
<dbReference type="AlphaFoldDB" id="A0A0F5PPJ5"/>
<dbReference type="GO" id="GO:0006538">
    <property type="term" value="P:L-glutamate catabolic process"/>
    <property type="evidence" value="ECO:0007669"/>
    <property type="project" value="TreeGrafter"/>
</dbReference>
<dbReference type="GO" id="GO:0004352">
    <property type="term" value="F:glutamate dehydrogenase (NAD+) activity"/>
    <property type="evidence" value="ECO:0007669"/>
    <property type="project" value="TreeGrafter"/>
</dbReference>
<gene>
    <name evidence="6" type="ORF">CDSM653_00587</name>
</gene>
<dbReference type="InterPro" id="IPR006095">
    <property type="entry name" value="Glu/Leu/Phe/Val/Trp_DH"/>
</dbReference>
<proteinExistence type="inferred from homology"/>
<organism evidence="6 7">
    <name type="scientific">Caldanaerobacter subterraneus subsp. pacificus DSM 12653</name>
    <dbReference type="NCBI Taxonomy" id="391606"/>
    <lineage>
        <taxon>Bacteria</taxon>
        <taxon>Bacillati</taxon>
        <taxon>Bacillota</taxon>
        <taxon>Clostridia</taxon>
        <taxon>Thermoanaerobacterales</taxon>
        <taxon>Thermoanaerobacteraceae</taxon>
        <taxon>Caldanaerobacter</taxon>
    </lineage>
</organism>
<evidence type="ECO:0000259" key="4">
    <source>
        <dbReference type="Pfam" id="PF00208"/>
    </source>
</evidence>
<dbReference type="InterPro" id="IPR033524">
    <property type="entry name" value="Glu/Leu/Phe/Val_DH_AS"/>
</dbReference>
<dbReference type="Gene3D" id="3.40.50.720">
    <property type="entry name" value="NAD(P)-binding Rossmann-like Domain"/>
    <property type="match status" value="1"/>
</dbReference>
<dbReference type="Gene3D" id="3.40.50.10860">
    <property type="entry name" value="Leucine Dehydrogenase, chain A, domain 1"/>
    <property type="match status" value="1"/>
</dbReference>
<dbReference type="InterPro" id="IPR006097">
    <property type="entry name" value="Glu/Leu/Phe/Val/Trp_DH_dimer"/>
</dbReference>
<evidence type="ECO:0000313" key="7">
    <source>
        <dbReference type="Proteomes" id="UP000010146"/>
    </source>
</evidence>
<dbReference type="FunFam" id="3.40.50.10860:FF:000003">
    <property type="entry name" value="Glutamate dehydrogenase"/>
    <property type="match status" value="1"/>
</dbReference>
<dbReference type="PROSITE" id="PS00074">
    <property type="entry name" value="GLFV_DEHYDROGENASE"/>
    <property type="match status" value="1"/>
</dbReference>
<reference evidence="7" key="3">
    <citation type="submission" date="2015-02" db="EMBL/GenBank/DDBJ databases">
        <title>Genome analysis of three genomes within the thermophilic hydrogenogenic bacterial species Caldanaerobacter subterraneus.</title>
        <authorList>
            <person name="Sant'Anna F.H."/>
            <person name="Lebedinsky A."/>
            <person name="Sokolova T."/>
            <person name="Robb F.T."/>
            <person name="Gonzalez J.M."/>
        </authorList>
    </citation>
    <scope>NUCLEOTIDE SEQUENCE [LARGE SCALE GENOMIC DNA]</scope>
    <source>
        <strain evidence="7">DSM 12653</strain>
    </source>
</reference>
<comment type="similarity">
    <text evidence="1 3">Belongs to the Glu/Leu/Phe/Val dehydrogenases family.</text>
</comment>
<dbReference type="Pfam" id="PF02812">
    <property type="entry name" value="ELFV_dehydrog_N"/>
    <property type="match status" value="1"/>
</dbReference>
<dbReference type="InterPro" id="IPR036291">
    <property type="entry name" value="NAD(P)-bd_dom_sf"/>
</dbReference>
<dbReference type="EMBL" id="ABXP02000036">
    <property type="protein sequence ID" value="KKC30331.1"/>
    <property type="molecule type" value="Genomic_DNA"/>
</dbReference>